<dbReference type="CDD" id="cd02440">
    <property type="entry name" value="AdoMet_MTases"/>
    <property type="match status" value="1"/>
</dbReference>
<keyword evidence="2 5" id="KW-0489">Methyltransferase</keyword>
<dbReference type="PANTHER" id="PTHR44942:SF4">
    <property type="entry name" value="METHYLTRANSFERASE TYPE 11 DOMAIN-CONTAINING PROTEIN"/>
    <property type="match status" value="1"/>
</dbReference>
<protein>
    <submittedName>
        <fullName evidence="5">Methyltransferase domain-containing protein</fullName>
    </submittedName>
</protein>
<accession>A0A939TAJ7</accession>
<sequence>MTFNEAAELYDRARPGYPAEMFDDLASLAGAGPGCRVLELGPGTGQATVPLAERGCHITAVELGAEMARVARRNLARFEHVEVVTSAFEDWTLPAEPFDVVVSATAFNWIDPVVRVTKAADALRDGGVLATIATHHAAGGSEALFAEIQECYERFDPSTPPGLRLRPAAQIPQDAEEIDRSSRFGPAVFRRYERDLAYSTADYLDVLRTYSNHRLMTPEALDGLLGCISGLIDRRNGGRIVKRYLTELRLAHRIA</sequence>
<keyword evidence="3" id="KW-0808">Transferase</keyword>
<evidence type="ECO:0000256" key="2">
    <source>
        <dbReference type="ARBA" id="ARBA00022603"/>
    </source>
</evidence>
<dbReference type="Proteomes" id="UP000669179">
    <property type="component" value="Unassembled WGS sequence"/>
</dbReference>
<dbReference type="InterPro" id="IPR029063">
    <property type="entry name" value="SAM-dependent_MTases_sf"/>
</dbReference>
<reference evidence="5" key="1">
    <citation type="submission" date="2021-03" db="EMBL/GenBank/DDBJ databases">
        <authorList>
            <person name="Kanchanasin P."/>
            <person name="Saeng-In P."/>
            <person name="Phongsopitanun W."/>
            <person name="Yuki M."/>
            <person name="Kudo T."/>
            <person name="Ohkuma M."/>
            <person name="Tanasupawat S."/>
        </authorList>
    </citation>
    <scope>NUCLEOTIDE SEQUENCE</scope>
    <source>
        <strain evidence="5">GKU 128</strain>
    </source>
</reference>
<dbReference type="PANTHER" id="PTHR44942">
    <property type="entry name" value="METHYLTRANSF_11 DOMAIN-CONTAINING PROTEIN"/>
    <property type="match status" value="1"/>
</dbReference>
<organism evidence="5 6">
    <name type="scientific">Actinomadura barringtoniae</name>
    <dbReference type="NCBI Taxonomy" id="1427535"/>
    <lineage>
        <taxon>Bacteria</taxon>
        <taxon>Bacillati</taxon>
        <taxon>Actinomycetota</taxon>
        <taxon>Actinomycetes</taxon>
        <taxon>Streptosporangiales</taxon>
        <taxon>Thermomonosporaceae</taxon>
        <taxon>Actinomadura</taxon>
    </lineage>
</organism>
<dbReference type="RefSeq" id="WP_208257003.1">
    <property type="nucleotide sequence ID" value="NZ_JAGEOJ010000007.1"/>
</dbReference>
<evidence type="ECO:0000313" key="6">
    <source>
        <dbReference type="Proteomes" id="UP000669179"/>
    </source>
</evidence>
<dbReference type="SUPFAM" id="SSF53335">
    <property type="entry name" value="S-adenosyl-L-methionine-dependent methyltransferases"/>
    <property type="match status" value="1"/>
</dbReference>
<dbReference type="InterPro" id="IPR013216">
    <property type="entry name" value="Methyltransf_11"/>
</dbReference>
<dbReference type="GO" id="GO:0008757">
    <property type="term" value="F:S-adenosylmethionine-dependent methyltransferase activity"/>
    <property type="evidence" value="ECO:0007669"/>
    <property type="project" value="InterPro"/>
</dbReference>
<comment type="caution">
    <text evidence="5">The sequence shown here is derived from an EMBL/GenBank/DDBJ whole genome shotgun (WGS) entry which is preliminary data.</text>
</comment>
<dbReference type="InterPro" id="IPR051052">
    <property type="entry name" value="Diverse_substrate_MTase"/>
</dbReference>
<evidence type="ECO:0000313" key="5">
    <source>
        <dbReference type="EMBL" id="MBO2449155.1"/>
    </source>
</evidence>
<name>A0A939TAJ7_9ACTN</name>
<feature type="domain" description="Methyltransferase type 11" evidence="4">
    <location>
        <begin position="38"/>
        <end position="130"/>
    </location>
</feature>
<evidence type="ECO:0000256" key="1">
    <source>
        <dbReference type="ARBA" id="ARBA00008361"/>
    </source>
</evidence>
<dbReference type="GO" id="GO:0032259">
    <property type="term" value="P:methylation"/>
    <property type="evidence" value="ECO:0007669"/>
    <property type="project" value="UniProtKB-KW"/>
</dbReference>
<dbReference type="Gene3D" id="3.40.50.150">
    <property type="entry name" value="Vaccinia Virus protein VP39"/>
    <property type="match status" value="1"/>
</dbReference>
<evidence type="ECO:0000259" key="4">
    <source>
        <dbReference type="Pfam" id="PF08241"/>
    </source>
</evidence>
<comment type="similarity">
    <text evidence="1">Belongs to the methyltransferase superfamily.</text>
</comment>
<gene>
    <name evidence="5" type="ORF">J4573_18775</name>
</gene>
<keyword evidence="6" id="KW-1185">Reference proteome</keyword>
<evidence type="ECO:0000256" key="3">
    <source>
        <dbReference type="ARBA" id="ARBA00022679"/>
    </source>
</evidence>
<dbReference type="AlphaFoldDB" id="A0A939TAJ7"/>
<dbReference type="EMBL" id="JAGEOJ010000007">
    <property type="protein sequence ID" value="MBO2449155.1"/>
    <property type="molecule type" value="Genomic_DNA"/>
</dbReference>
<proteinExistence type="inferred from homology"/>
<dbReference type="Pfam" id="PF08241">
    <property type="entry name" value="Methyltransf_11"/>
    <property type="match status" value="1"/>
</dbReference>